<comment type="caution">
    <text evidence="5">The sequence shown here is derived from an EMBL/GenBank/DDBJ whole genome shotgun (WGS) entry which is preliminary data.</text>
</comment>
<evidence type="ECO:0000256" key="3">
    <source>
        <dbReference type="ARBA" id="ARBA00023002"/>
    </source>
</evidence>
<evidence type="ECO:0000256" key="1">
    <source>
        <dbReference type="ARBA" id="ARBA00022485"/>
    </source>
</evidence>
<dbReference type="EMBL" id="WBKO01000001">
    <property type="protein sequence ID" value="MDV2481420.1"/>
    <property type="molecule type" value="Genomic_DNA"/>
</dbReference>
<gene>
    <name evidence="5" type="ORF">F8E02_05245</name>
</gene>
<proteinExistence type="predicted"/>
<keyword evidence="1" id="KW-0479">Metal-binding</keyword>
<reference evidence="5 6" key="1">
    <citation type="submission" date="2019-10" db="EMBL/GenBank/DDBJ databases">
        <title>Isolation and characterization of Methanoculleus sp. Wushi-C6 from a hot spring well.</title>
        <authorList>
            <person name="Chen S.-C."/>
            <person name="Lan Z.-H."/>
            <person name="You Y.-T."/>
            <person name="Lai M.-C."/>
        </authorList>
    </citation>
    <scope>NUCLEOTIDE SEQUENCE [LARGE SCALE GENOMIC DNA]</scope>
    <source>
        <strain evidence="5 6">Wushi-C6</strain>
    </source>
</reference>
<keyword evidence="3" id="KW-0560">Oxidoreductase</keyword>
<dbReference type="RefSeq" id="WP_317064438.1">
    <property type="nucleotide sequence ID" value="NZ_WBKO01000001.1"/>
</dbReference>
<keyword evidence="2" id="KW-0533">Nickel</keyword>
<dbReference type="InterPro" id="IPR016101">
    <property type="entry name" value="CO_DH_a-bundle"/>
</dbReference>
<protein>
    <submittedName>
        <fullName evidence="5">Uncharacterized protein</fullName>
    </submittedName>
</protein>
<evidence type="ECO:0000313" key="5">
    <source>
        <dbReference type="EMBL" id="MDV2481420.1"/>
    </source>
</evidence>
<evidence type="ECO:0000313" key="6">
    <source>
        <dbReference type="Proteomes" id="UP001281203"/>
    </source>
</evidence>
<keyword evidence="1" id="KW-0408">Iron</keyword>
<name>A0ABU3X049_9EURY</name>
<dbReference type="Proteomes" id="UP001281203">
    <property type="component" value="Unassembled WGS sequence"/>
</dbReference>
<accession>A0ABU3X049</accession>
<keyword evidence="1" id="KW-0004">4Fe-4S</keyword>
<keyword evidence="6" id="KW-1185">Reference proteome</keyword>
<evidence type="ECO:0000256" key="4">
    <source>
        <dbReference type="SAM" id="MobiDB-lite"/>
    </source>
</evidence>
<organism evidence="5 6">
    <name type="scientific">Methanoculleus caldifontis</name>
    <dbReference type="NCBI Taxonomy" id="2651577"/>
    <lineage>
        <taxon>Archaea</taxon>
        <taxon>Methanobacteriati</taxon>
        <taxon>Methanobacteriota</taxon>
        <taxon>Stenosarchaea group</taxon>
        <taxon>Methanomicrobia</taxon>
        <taxon>Methanomicrobiales</taxon>
        <taxon>Methanomicrobiaceae</taxon>
        <taxon>Methanoculleus</taxon>
    </lineage>
</organism>
<feature type="region of interest" description="Disordered" evidence="4">
    <location>
        <begin position="1"/>
        <end position="35"/>
    </location>
</feature>
<dbReference type="Gene3D" id="1.20.1270.30">
    <property type="match status" value="1"/>
</dbReference>
<keyword evidence="1" id="KW-0411">Iron-sulfur</keyword>
<evidence type="ECO:0000256" key="2">
    <source>
        <dbReference type="ARBA" id="ARBA00022596"/>
    </source>
</evidence>
<sequence>MNCATTHSAGPCRGPGDTPSRRSAHRKASLREPFPEETDQVWIEAGFLPPADCRSAVALLHRLAMEEEPAASLLSPALVAAAMRSDEAGCGYRILDSKRLRRTAREYGIDPAGRDDAGIARAVTLAVIADYGETAPEERA</sequence>